<evidence type="ECO:0000256" key="1">
    <source>
        <dbReference type="ARBA" id="ARBA00004571"/>
    </source>
</evidence>
<keyword evidence="8 12" id="KW-0798">TonB box</keyword>
<keyword evidence="5 11" id="KW-0812">Transmembrane</keyword>
<dbReference type="InterPro" id="IPR012910">
    <property type="entry name" value="Plug_dom"/>
</dbReference>
<evidence type="ECO:0000259" key="14">
    <source>
        <dbReference type="Pfam" id="PF07715"/>
    </source>
</evidence>
<protein>
    <submittedName>
        <fullName evidence="15">TonB-dependent receptor</fullName>
    </submittedName>
</protein>
<keyword evidence="10 11" id="KW-0998">Cell outer membrane</keyword>
<reference evidence="15 16" key="1">
    <citation type="submission" date="2013-03" db="EMBL/GenBank/DDBJ databases">
        <authorList>
            <person name="Le V."/>
        </authorList>
    </citation>
    <scope>NUCLEOTIDE SEQUENCE [LARGE SCALE GENOMIC DNA]</scope>
    <source>
        <strain evidence="15 16">BiD32</strain>
    </source>
</reference>
<feature type="domain" description="TonB-dependent receptor plug" evidence="14">
    <location>
        <begin position="101"/>
        <end position="208"/>
    </location>
</feature>
<dbReference type="EMBL" id="CAVK010000174">
    <property type="protein sequence ID" value="CCW19146.1"/>
    <property type="molecule type" value="Genomic_DNA"/>
</dbReference>
<evidence type="ECO:0000313" key="16">
    <source>
        <dbReference type="Proteomes" id="UP000013201"/>
    </source>
</evidence>
<evidence type="ECO:0000256" key="5">
    <source>
        <dbReference type="ARBA" id="ARBA00022692"/>
    </source>
</evidence>
<evidence type="ECO:0000256" key="2">
    <source>
        <dbReference type="ARBA" id="ARBA00022448"/>
    </source>
</evidence>
<evidence type="ECO:0000256" key="11">
    <source>
        <dbReference type="PROSITE-ProRule" id="PRU01360"/>
    </source>
</evidence>
<dbReference type="AlphaFoldDB" id="N1MQF2"/>
<organism evidence="15 16">
    <name type="scientific">Sphingobium indicum BiD32</name>
    <dbReference type="NCBI Taxonomy" id="1301087"/>
    <lineage>
        <taxon>Bacteria</taxon>
        <taxon>Pseudomonadati</taxon>
        <taxon>Pseudomonadota</taxon>
        <taxon>Alphaproteobacteria</taxon>
        <taxon>Sphingomonadales</taxon>
        <taxon>Sphingomonadaceae</taxon>
        <taxon>Sphingobium</taxon>
    </lineage>
</organism>
<dbReference type="Gene3D" id="2.40.170.20">
    <property type="entry name" value="TonB-dependent receptor, beta-barrel domain"/>
    <property type="match status" value="1"/>
</dbReference>
<evidence type="ECO:0000256" key="10">
    <source>
        <dbReference type="ARBA" id="ARBA00023237"/>
    </source>
</evidence>
<dbReference type="PANTHER" id="PTHR32552:SF81">
    <property type="entry name" value="TONB-DEPENDENT OUTER MEMBRANE RECEPTOR"/>
    <property type="match status" value="1"/>
</dbReference>
<dbReference type="SUPFAM" id="SSF56935">
    <property type="entry name" value="Porins"/>
    <property type="match status" value="1"/>
</dbReference>
<dbReference type="CDD" id="cd01347">
    <property type="entry name" value="ligand_gated_channel"/>
    <property type="match status" value="1"/>
</dbReference>
<feature type="domain" description="TonB-dependent receptor-like beta-barrel" evidence="13">
    <location>
        <begin position="333"/>
        <end position="790"/>
    </location>
</feature>
<sequence>MEVLKAARHQPYTSLQRLHRVVNCSYTRWHERAARRPNSQKTAGEGIVMRNNVGLSAVSWLALMIPTSAFAQSATEPSAVPTQQAETQDIIVTATKRSENLSQVPMSITAVSGETLQQKGITNVQDLTKITPGLTYVDSGTGVPVFSLRGVGFYDTSVGARPTVSVYLDEAPLPFSIMSAGAAFDLERVEVLKGPQGTLFGQNATGGAINYVAAKPTSTPKAGVDLSYGRFKDYTVGGFLSGPLTSNLNARIAFRTEQSGDWQKSYTRVGDTLGQKNFLQGRAILEWKPTSDLTLTLDANGFVDKSDTLAARYTQLFVSVPSALPIVPLITTYPTAPGSSRFADWDPNVDYAKDNRFIQTTLRANWDVTDDISLVSLTSYSHMNVHQVADQDGTALQNAISDTNAKISSVSQEVRLSGHEAALRWMIGANYARDNVTENDIFQTNYSSSGQSLPTGPFGGGVLYGVQKFDTKAAFGNLDLDLGRKLTLHGGVRYTQADLAYQGCAKDIDGTEAASFGTLVNIIRGSIGLSPVAFAPQGCLSVNANLEPGLVVGQLNQHNVSWRAGLDWNPADRLLFYFNVSRGYKGGSASPIPALRQEQYQPITQESVLAYELGFKASIIRGTLDANGALFYYDYTNKQLKGRIITDPNVFGPLETLVNVPKSRIQGAEFQINAYPIPGLSVSVGGTYINSKVTSDFENYTLVQSITNFKGQRFPYTPMYQAILDMDYRWAVGRSLTAFVGGNLSYRSKTTAGFGTESILQVKGYPLLDLQAGIEGPGKRWRVTLYGHNVTNQYYWTNVTKQNDFAVQLPGMPVTYGIQLSSRF</sequence>
<keyword evidence="7" id="KW-0406">Ion transport</keyword>
<keyword evidence="9 11" id="KW-0472">Membrane</keyword>
<dbReference type="InterPro" id="IPR000531">
    <property type="entry name" value="Beta-barrel_TonB"/>
</dbReference>
<dbReference type="InterPro" id="IPR036942">
    <property type="entry name" value="Beta-barrel_TonB_sf"/>
</dbReference>
<evidence type="ECO:0000256" key="3">
    <source>
        <dbReference type="ARBA" id="ARBA00022452"/>
    </source>
</evidence>
<evidence type="ECO:0000256" key="8">
    <source>
        <dbReference type="ARBA" id="ARBA00023077"/>
    </source>
</evidence>
<dbReference type="Proteomes" id="UP000013201">
    <property type="component" value="Unassembled WGS sequence"/>
</dbReference>
<keyword evidence="2 11" id="KW-0813">Transport</keyword>
<accession>N1MQF2</accession>
<comment type="caution">
    <text evidence="15">The sequence shown here is derived from an EMBL/GenBank/DDBJ whole genome shotgun (WGS) entry which is preliminary data.</text>
</comment>
<evidence type="ECO:0000259" key="13">
    <source>
        <dbReference type="Pfam" id="PF00593"/>
    </source>
</evidence>
<dbReference type="GO" id="GO:0009279">
    <property type="term" value="C:cell outer membrane"/>
    <property type="evidence" value="ECO:0007669"/>
    <property type="project" value="UniProtKB-SubCell"/>
</dbReference>
<comment type="subcellular location">
    <subcellularLocation>
        <location evidence="1 11">Cell outer membrane</location>
        <topology evidence="1 11">Multi-pass membrane protein</topology>
    </subcellularLocation>
</comment>
<keyword evidence="4" id="KW-0410">Iron transport</keyword>
<evidence type="ECO:0000256" key="6">
    <source>
        <dbReference type="ARBA" id="ARBA00023004"/>
    </source>
</evidence>
<keyword evidence="16" id="KW-1185">Reference proteome</keyword>
<keyword evidence="3 11" id="KW-1134">Transmembrane beta strand</keyword>
<dbReference type="GO" id="GO:0006826">
    <property type="term" value="P:iron ion transport"/>
    <property type="evidence" value="ECO:0007669"/>
    <property type="project" value="UniProtKB-KW"/>
</dbReference>
<dbReference type="PROSITE" id="PS52016">
    <property type="entry name" value="TONB_DEPENDENT_REC_3"/>
    <property type="match status" value="1"/>
</dbReference>
<dbReference type="Pfam" id="PF00593">
    <property type="entry name" value="TonB_dep_Rec_b-barrel"/>
    <property type="match status" value="1"/>
</dbReference>
<evidence type="ECO:0000256" key="9">
    <source>
        <dbReference type="ARBA" id="ARBA00023136"/>
    </source>
</evidence>
<evidence type="ECO:0000256" key="7">
    <source>
        <dbReference type="ARBA" id="ARBA00023065"/>
    </source>
</evidence>
<dbReference type="InterPro" id="IPR039426">
    <property type="entry name" value="TonB-dep_rcpt-like"/>
</dbReference>
<keyword evidence="6" id="KW-0408">Iron</keyword>
<reference evidence="16" key="2">
    <citation type="submission" date="2013-04" db="EMBL/GenBank/DDBJ databases">
        <title>Bisphenol A degrading Sphingobium sp. strain BiD32.</title>
        <authorList>
            <person name="Nielsen J.L."/>
            <person name="Zhou N.A."/>
            <person name="Kjeldal H."/>
        </authorList>
    </citation>
    <scope>NUCLEOTIDE SEQUENCE [LARGE SCALE GENOMIC DNA]</scope>
    <source>
        <strain evidence="16">BiD32</strain>
    </source>
</reference>
<dbReference type="Pfam" id="PF07715">
    <property type="entry name" value="Plug"/>
    <property type="match status" value="1"/>
</dbReference>
<dbReference type="PANTHER" id="PTHR32552">
    <property type="entry name" value="FERRICHROME IRON RECEPTOR-RELATED"/>
    <property type="match status" value="1"/>
</dbReference>
<evidence type="ECO:0000256" key="12">
    <source>
        <dbReference type="RuleBase" id="RU003357"/>
    </source>
</evidence>
<evidence type="ECO:0000313" key="15">
    <source>
        <dbReference type="EMBL" id="CCW19146.1"/>
    </source>
</evidence>
<evidence type="ECO:0000256" key="4">
    <source>
        <dbReference type="ARBA" id="ARBA00022496"/>
    </source>
</evidence>
<comment type="similarity">
    <text evidence="11 12">Belongs to the TonB-dependent receptor family.</text>
</comment>
<keyword evidence="15" id="KW-0675">Receptor</keyword>
<gene>
    <name evidence="15" type="ORF">EBBID32_35110</name>
</gene>
<name>N1MQF2_9SPHN</name>
<proteinExistence type="inferred from homology"/>